<accession>A0AAD9GI95</accession>
<evidence type="ECO:0000313" key="1">
    <source>
        <dbReference type="EMBL" id="KAK1938893.1"/>
    </source>
</evidence>
<dbReference type="EMBL" id="JASMQC010000017">
    <property type="protein sequence ID" value="KAK1938893.1"/>
    <property type="molecule type" value="Genomic_DNA"/>
</dbReference>
<evidence type="ECO:0000313" key="2">
    <source>
        <dbReference type="Proteomes" id="UP001259832"/>
    </source>
</evidence>
<name>A0AAD9GI95_9STRA</name>
<organism evidence="1 2">
    <name type="scientific">Phytophthora citrophthora</name>
    <dbReference type="NCBI Taxonomy" id="4793"/>
    <lineage>
        <taxon>Eukaryota</taxon>
        <taxon>Sar</taxon>
        <taxon>Stramenopiles</taxon>
        <taxon>Oomycota</taxon>
        <taxon>Peronosporomycetes</taxon>
        <taxon>Peronosporales</taxon>
        <taxon>Peronosporaceae</taxon>
        <taxon>Phytophthora</taxon>
    </lineage>
</organism>
<keyword evidence="2" id="KW-1185">Reference proteome</keyword>
<reference evidence="1" key="1">
    <citation type="submission" date="2023-08" db="EMBL/GenBank/DDBJ databases">
        <title>Reference Genome Resource for the Citrus Pathogen Phytophthora citrophthora.</title>
        <authorList>
            <person name="Moller H."/>
            <person name="Coetzee B."/>
            <person name="Rose L.J."/>
            <person name="Van Niekerk J.M."/>
        </authorList>
    </citation>
    <scope>NUCLEOTIDE SEQUENCE</scope>
    <source>
        <strain evidence="1">STE-U-9442</strain>
    </source>
</reference>
<protein>
    <submittedName>
        <fullName evidence="1">Uncharacterized protein</fullName>
    </submittedName>
</protein>
<dbReference type="Proteomes" id="UP001259832">
    <property type="component" value="Unassembled WGS sequence"/>
</dbReference>
<gene>
    <name evidence="1" type="ORF">P3T76_008968</name>
</gene>
<dbReference type="AlphaFoldDB" id="A0AAD9GI95"/>
<comment type="caution">
    <text evidence="1">The sequence shown here is derived from an EMBL/GenBank/DDBJ whole genome shotgun (WGS) entry which is preliminary data.</text>
</comment>
<proteinExistence type="predicted"/>
<sequence length="133" mass="15021">MKIVFTIIGFRNLIEEEVKSGETVKAIIARIAQMLHMADQADMILVYKAVDPFEKDDSAVKKLQKGSISAHNLQLVSRNDTVKIQACAADKVHFALDVPIRDDSIFFRYATERRYLGTYCYCFATAKVSLILT</sequence>